<dbReference type="PROSITE" id="PS50994">
    <property type="entry name" value="INTEGRASE"/>
    <property type="match status" value="1"/>
</dbReference>
<organism evidence="17 18">
    <name type="scientific">Puccinia striiformis f. sp. tritici PST-78</name>
    <dbReference type="NCBI Taxonomy" id="1165861"/>
    <lineage>
        <taxon>Eukaryota</taxon>
        <taxon>Fungi</taxon>
        <taxon>Dikarya</taxon>
        <taxon>Basidiomycota</taxon>
        <taxon>Pucciniomycotina</taxon>
        <taxon>Pucciniomycetes</taxon>
        <taxon>Pucciniales</taxon>
        <taxon>Pucciniaceae</taxon>
        <taxon>Puccinia</taxon>
    </lineage>
</organism>
<dbReference type="GO" id="GO:0006310">
    <property type="term" value="P:DNA recombination"/>
    <property type="evidence" value="ECO:0007669"/>
    <property type="project" value="UniProtKB-KW"/>
</dbReference>
<evidence type="ECO:0000256" key="12">
    <source>
        <dbReference type="ARBA" id="ARBA00023268"/>
    </source>
</evidence>
<gene>
    <name evidence="17" type="ORF">PSTG_10973</name>
</gene>
<evidence type="ECO:0000259" key="16">
    <source>
        <dbReference type="PROSITE" id="PS50994"/>
    </source>
</evidence>
<feature type="region of interest" description="Disordered" evidence="13">
    <location>
        <begin position="48"/>
        <end position="75"/>
    </location>
</feature>
<dbReference type="OrthoDB" id="2505288at2759"/>
<dbReference type="PANTHER" id="PTHR37984:SF5">
    <property type="entry name" value="PROTEIN NYNRIN-LIKE"/>
    <property type="match status" value="1"/>
</dbReference>
<evidence type="ECO:0000256" key="2">
    <source>
        <dbReference type="ARBA" id="ARBA00022723"/>
    </source>
</evidence>
<keyword evidence="5" id="KW-0460">Magnesium</keyword>
<evidence type="ECO:0000256" key="5">
    <source>
        <dbReference type="ARBA" id="ARBA00022842"/>
    </source>
</evidence>
<dbReference type="PROSITE" id="PS50878">
    <property type="entry name" value="RT_POL"/>
    <property type="match status" value="1"/>
</dbReference>
<dbReference type="Pfam" id="PF17919">
    <property type="entry name" value="RT_RNaseH_2"/>
    <property type="match status" value="1"/>
</dbReference>
<evidence type="ECO:0000256" key="3">
    <source>
        <dbReference type="ARBA" id="ARBA00022750"/>
    </source>
</evidence>
<dbReference type="SUPFAM" id="SSF53098">
    <property type="entry name" value="Ribonuclease H-like"/>
    <property type="match status" value="1"/>
</dbReference>
<dbReference type="SMART" id="SM00298">
    <property type="entry name" value="CHROMO"/>
    <property type="match status" value="1"/>
</dbReference>
<evidence type="ECO:0008006" key="19">
    <source>
        <dbReference type="Google" id="ProtNLM"/>
    </source>
</evidence>
<dbReference type="GO" id="GO:0006338">
    <property type="term" value="P:chromatin remodeling"/>
    <property type="evidence" value="ECO:0007669"/>
    <property type="project" value="UniProtKB-ARBA"/>
</dbReference>
<dbReference type="PROSITE" id="PS50013">
    <property type="entry name" value="CHROMO_2"/>
    <property type="match status" value="1"/>
</dbReference>
<dbReference type="PANTHER" id="PTHR37984">
    <property type="entry name" value="PROTEIN CBG26694"/>
    <property type="match status" value="1"/>
</dbReference>
<feature type="domain" description="Reverse transcriptase" evidence="15">
    <location>
        <begin position="212"/>
        <end position="391"/>
    </location>
</feature>
<keyword evidence="9" id="KW-0239">DNA-directed DNA polymerase</keyword>
<dbReference type="InterPro" id="IPR001584">
    <property type="entry name" value="Integrase_cat-core"/>
</dbReference>
<keyword evidence="9" id="KW-0548">Nucleotidyltransferase</keyword>
<keyword evidence="6" id="KW-0694">RNA-binding</keyword>
<dbReference type="Pfam" id="PF24626">
    <property type="entry name" value="SH3_Tf2-1"/>
    <property type="match status" value="1"/>
</dbReference>
<dbReference type="Gene3D" id="3.30.70.270">
    <property type="match status" value="2"/>
</dbReference>
<dbReference type="Gene3D" id="3.10.10.10">
    <property type="entry name" value="HIV Type 1 Reverse Transcriptase, subunit A, domain 1"/>
    <property type="match status" value="1"/>
</dbReference>
<dbReference type="InterPro" id="IPR041588">
    <property type="entry name" value="Integrase_H2C2"/>
</dbReference>
<evidence type="ECO:0000313" key="17">
    <source>
        <dbReference type="EMBL" id="KNE95757.1"/>
    </source>
</evidence>
<keyword evidence="7" id="KW-0229">DNA integration</keyword>
<dbReference type="InterPro" id="IPR036397">
    <property type="entry name" value="RNaseH_sf"/>
</dbReference>
<dbReference type="CDD" id="cd01647">
    <property type="entry name" value="RT_LTR"/>
    <property type="match status" value="1"/>
</dbReference>
<evidence type="ECO:0000259" key="14">
    <source>
        <dbReference type="PROSITE" id="PS50013"/>
    </source>
</evidence>
<dbReference type="STRING" id="1165861.A0A0L0V8Z1"/>
<dbReference type="SUPFAM" id="SSF54160">
    <property type="entry name" value="Chromo domain-like"/>
    <property type="match status" value="1"/>
</dbReference>
<dbReference type="Proteomes" id="UP000054564">
    <property type="component" value="Unassembled WGS sequence"/>
</dbReference>
<keyword evidence="8" id="KW-0695">RNA-directed DNA polymerase</keyword>
<dbReference type="Pfam" id="PF00385">
    <property type="entry name" value="Chromo"/>
    <property type="match status" value="1"/>
</dbReference>
<dbReference type="InterPro" id="IPR016197">
    <property type="entry name" value="Chromo-like_dom_sf"/>
</dbReference>
<dbReference type="EMBL" id="AJIL01000092">
    <property type="protein sequence ID" value="KNE95757.1"/>
    <property type="molecule type" value="Genomic_DNA"/>
</dbReference>
<dbReference type="InterPro" id="IPR041577">
    <property type="entry name" value="RT_RNaseH_2"/>
</dbReference>
<dbReference type="GO" id="GO:0004190">
    <property type="term" value="F:aspartic-type endopeptidase activity"/>
    <property type="evidence" value="ECO:0007669"/>
    <property type="project" value="UniProtKB-KW"/>
</dbReference>
<dbReference type="InterPro" id="IPR043128">
    <property type="entry name" value="Rev_trsase/Diguanyl_cyclase"/>
</dbReference>
<reference evidence="18" key="1">
    <citation type="submission" date="2014-03" db="EMBL/GenBank/DDBJ databases">
        <title>The Genome Sequence of Puccinia striiformis f. sp. tritici PST-78.</title>
        <authorList>
            <consortium name="The Broad Institute Genome Sequencing Platform"/>
            <person name="Cuomo C."/>
            <person name="Hulbert S."/>
            <person name="Chen X."/>
            <person name="Walker B."/>
            <person name="Young S.K."/>
            <person name="Zeng Q."/>
            <person name="Gargeya S."/>
            <person name="Fitzgerald M."/>
            <person name="Haas B."/>
            <person name="Abouelleil A."/>
            <person name="Alvarado L."/>
            <person name="Arachchi H.M."/>
            <person name="Berlin A.M."/>
            <person name="Chapman S.B."/>
            <person name="Goldberg J."/>
            <person name="Griggs A."/>
            <person name="Gujja S."/>
            <person name="Hansen M."/>
            <person name="Howarth C."/>
            <person name="Imamovic A."/>
            <person name="Larimer J."/>
            <person name="McCowan C."/>
            <person name="Montmayeur A."/>
            <person name="Murphy C."/>
            <person name="Neiman D."/>
            <person name="Pearson M."/>
            <person name="Priest M."/>
            <person name="Roberts A."/>
            <person name="Saif S."/>
            <person name="Shea T."/>
            <person name="Sisk P."/>
            <person name="Sykes S."/>
            <person name="Wortman J."/>
            <person name="Nusbaum C."/>
            <person name="Birren B."/>
        </authorList>
    </citation>
    <scope>NUCLEOTIDE SEQUENCE [LARGE SCALE GENOMIC DNA]</scope>
    <source>
        <strain evidence="18">race PST-78</strain>
    </source>
</reference>
<dbReference type="CDD" id="cd09274">
    <property type="entry name" value="RNase_HI_RT_Ty3"/>
    <property type="match status" value="1"/>
</dbReference>
<feature type="domain" description="Chromo" evidence="14">
    <location>
        <begin position="1092"/>
        <end position="1151"/>
    </location>
</feature>
<keyword evidence="12" id="KW-0511">Multifunctional enzyme</keyword>
<comment type="caution">
    <text evidence="17">The sequence shown here is derived from an EMBL/GenBank/DDBJ whole genome shotgun (WGS) entry which is preliminary data.</text>
</comment>
<dbReference type="InterPro" id="IPR012337">
    <property type="entry name" value="RNaseH-like_sf"/>
</dbReference>
<dbReference type="AlphaFoldDB" id="A0A0L0V8Z1"/>
<evidence type="ECO:0000313" key="18">
    <source>
        <dbReference type="Proteomes" id="UP000054564"/>
    </source>
</evidence>
<dbReference type="InterPro" id="IPR023780">
    <property type="entry name" value="Chromo_domain"/>
</dbReference>
<dbReference type="GO" id="GO:0046872">
    <property type="term" value="F:metal ion binding"/>
    <property type="evidence" value="ECO:0007669"/>
    <property type="project" value="UniProtKB-KW"/>
</dbReference>
<keyword evidence="4" id="KW-0378">Hydrolase</keyword>
<feature type="domain" description="Integrase catalytic" evidence="16">
    <location>
        <begin position="790"/>
        <end position="949"/>
    </location>
</feature>
<dbReference type="GO" id="GO:0005634">
    <property type="term" value="C:nucleus"/>
    <property type="evidence" value="ECO:0007669"/>
    <property type="project" value="UniProtKB-ARBA"/>
</dbReference>
<sequence>MNEGVCVFNTITLPQCKLNPLPTPIPVETADKQNSLLEFDNCQDQPTETVAASGMASSDPKTASTDGRKPARHARMTDEGVCASSTLAPPQCKLDLSHHPYLIETAGKPLSHLESNRAVAINTAKTSWSTSAQLAAKEKANNPSRDAADIVPRRYHAYLNMFQKIGAQHLPPRRKYDFKVDLTPGALPQTSHVIPLSPAENQALDLLISEGLEHGTIRRTTSPWAAPVIFTGKKDGNLLPCFDYRKLNAVTVKNKYPLPLTMDLVGSLLDADRFTKLDLRNAYGNLRVAEGGKEKLAFICQAGQFAPLTMPFGPTGAPGYFQYLMQNILLGRIGKDVAVYLDNIMIYTQQGTDHENAVTDVLETLSKHHLWLKPEKCEFSRPEVEYLGLLISCNRIRMDPAKVKAVTDWPAPKNVTELQRFIGFSNFYRRFINHFCATTRPLHGITKANVPFNWNSRCEEAFKRLKTAFTSAPILKITDPYQAFTLECDCSDVALGAVLSQELLAIVVSFKEWRHYLEGNPNRLNAIVYTDHRNLESFMTTKQLTIQARWAETMGCFDFEIVFRPGCQSSKPDALSRRLDLAPDKEDKLTFGQLLRPENITPETFAEVAAFDTWFVDESIESEEAEKWFEIDVLGFEEPEETPEVDAQVGVSHQDNEDREAIQTDTELISLIRDATSSDKQLTEIIIRCLNPVPGSSKGMMKDYTTADGVLYSKGRIEVPADDSIKTSILKSRHDSKLAGHPSRAKTLALTRRSFTWPSQKKFVNQYVDGCDSCQRVKASAQSTLEPLPIPAGPWTDISYDLITDLPDSKGYNSILTVVDRLTKMAHFLPCHKTMSANQLADLMLREVWRHHGTPKTIVSDRGSIFISQVTKELNNRLGVKLHPSTAYHPRTDGQSEIANKEIEQYLRHFISYHQADWEGLLATAEFAYNNNDHTSTGVSPFKANYGFNPTYGCIPSSEQCLPGVEARLKQIHEVQTKRVQCLEAAQEAMKIQFDKGVSPTPKWKIGDEVWLSSKNISTTRPNAKLQHRWLGPFSIKKRISPSVYELILPLTMKGVRPTFHVSVLRRHNPDTITDRQNPDPIPVIVKGEEEWEVEEILDCRRKGRTLEYLIGWKGFGPEQNLWEPVSNLKNSQELLIKFKEEFPMAALRHKRTRRFRG</sequence>
<dbReference type="Gene3D" id="1.10.340.70">
    <property type="match status" value="1"/>
</dbReference>
<evidence type="ECO:0000256" key="4">
    <source>
        <dbReference type="ARBA" id="ARBA00022801"/>
    </source>
</evidence>
<dbReference type="FunFam" id="3.30.70.270:FF:000020">
    <property type="entry name" value="Transposon Tf2-6 polyprotein-like Protein"/>
    <property type="match status" value="1"/>
</dbReference>
<proteinExistence type="predicted"/>
<dbReference type="GO" id="GO:0015074">
    <property type="term" value="P:DNA integration"/>
    <property type="evidence" value="ECO:0007669"/>
    <property type="project" value="UniProtKB-KW"/>
</dbReference>
<evidence type="ECO:0000256" key="6">
    <source>
        <dbReference type="ARBA" id="ARBA00022884"/>
    </source>
</evidence>
<dbReference type="SUPFAM" id="SSF56672">
    <property type="entry name" value="DNA/RNA polymerases"/>
    <property type="match status" value="1"/>
</dbReference>
<accession>A0A0L0V8Z1</accession>
<dbReference type="InterPro" id="IPR043502">
    <property type="entry name" value="DNA/RNA_pol_sf"/>
</dbReference>
<keyword evidence="18" id="KW-1185">Reference proteome</keyword>
<dbReference type="InterPro" id="IPR000477">
    <property type="entry name" value="RT_dom"/>
</dbReference>
<dbReference type="GO" id="GO:0006508">
    <property type="term" value="P:proteolysis"/>
    <property type="evidence" value="ECO:0007669"/>
    <property type="project" value="UniProtKB-KW"/>
</dbReference>
<dbReference type="FunFam" id="3.30.420.10:FF:000032">
    <property type="entry name" value="Retrovirus-related Pol polyprotein from transposon 297-like Protein"/>
    <property type="match status" value="1"/>
</dbReference>
<keyword evidence="2" id="KW-0479">Metal-binding</keyword>
<evidence type="ECO:0000256" key="9">
    <source>
        <dbReference type="ARBA" id="ARBA00022932"/>
    </source>
</evidence>
<dbReference type="GO" id="GO:0003964">
    <property type="term" value="F:RNA-directed DNA polymerase activity"/>
    <property type="evidence" value="ECO:0007669"/>
    <property type="project" value="UniProtKB-KW"/>
</dbReference>
<protein>
    <recommendedName>
        <fullName evidence="19">Reverse transcriptase</fullName>
    </recommendedName>
</protein>
<dbReference type="CDD" id="cd00024">
    <property type="entry name" value="CD_CSD"/>
    <property type="match status" value="1"/>
</dbReference>
<dbReference type="InterPro" id="IPR050951">
    <property type="entry name" value="Retrovirus_Pol_polyprotein"/>
</dbReference>
<evidence type="ECO:0000256" key="7">
    <source>
        <dbReference type="ARBA" id="ARBA00022908"/>
    </source>
</evidence>
<dbReference type="GO" id="GO:0003677">
    <property type="term" value="F:DNA binding"/>
    <property type="evidence" value="ECO:0007669"/>
    <property type="project" value="UniProtKB-KW"/>
</dbReference>
<evidence type="ECO:0000256" key="11">
    <source>
        <dbReference type="ARBA" id="ARBA00023172"/>
    </source>
</evidence>
<dbReference type="InterPro" id="IPR056924">
    <property type="entry name" value="SH3_Tf2-1"/>
</dbReference>
<keyword evidence="9" id="KW-0808">Transferase</keyword>
<dbReference type="Pfam" id="PF00078">
    <property type="entry name" value="RVT_1"/>
    <property type="match status" value="1"/>
</dbReference>
<dbReference type="InterPro" id="IPR000953">
    <property type="entry name" value="Chromo/chromo_shadow_dom"/>
</dbReference>
<dbReference type="Gene3D" id="3.30.420.10">
    <property type="entry name" value="Ribonuclease H-like superfamily/Ribonuclease H"/>
    <property type="match status" value="1"/>
</dbReference>
<dbReference type="Pfam" id="PF17921">
    <property type="entry name" value="Integrase_H2C2"/>
    <property type="match status" value="1"/>
</dbReference>
<dbReference type="GO" id="GO:0003887">
    <property type="term" value="F:DNA-directed DNA polymerase activity"/>
    <property type="evidence" value="ECO:0007669"/>
    <property type="project" value="UniProtKB-KW"/>
</dbReference>
<keyword evidence="3" id="KW-0064">Aspartyl protease</keyword>
<keyword evidence="1" id="KW-0645">Protease</keyword>
<keyword evidence="10" id="KW-0238">DNA-binding</keyword>
<feature type="compositionally biased region" description="Polar residues" evidence="13">
    <location>
        <begin position="48"/>
        <end position="65"/>
    </location>
</feature>
<dbReference type="Gene3D" id="2.40.50.40">
    <property type="match status" value="1"/>
</dbReference>
<evidence type="ECO:0000256" key="10">
    <source>
        <dbReference type="ARBA" id="ARBA00023125"/>
    </source>
</evidence>
<dbReference type="GO" id="GO:0003723">
    <property type="term" value="F:RNA binding"/>
    <property type="evidence" value="ECO:0007669"/>
    <property type="project" value="UniProtKB-KW"/>
</dbReference>
<evidence type="ECO:0000256" key="8">
    <source>
        <dbReference type="ARBA" id="ARBA00022918"/>
    </source>
</evidence>
<evidence type="ECO:0000256" key="1">
    <source>
        <dbReference type="ARBA" id="ARBA00022670"/>
    </source>
</evidence>
<keyword evidence="11" id="KW-0233">DNA recombination</keyword>
<name>A0A0L0V8Z1_9BASI</name>
<evidence type="ECO:0000259" key="15">
    <source>
        <dbReference type="PROSITE" id="PS50878"/>
    </source>
</evidence>
<dbReference type="Pfam" id="PF00665">
    <property type="entry name" value="rve"/>
    <property type="match status" value="1"/>
</dbReference>
<evidence type="ECO:0000256" key="13">
    <source>
        <dbReference type="SAM" id="MobiDB-lite"/>
    </source>
</evidence>